<keyword evidence="4" id="KW-0378">Hydrolase</keyword>
<dbReference type="InterPro" id="IPR043128">
    <property type="entry name" value="Rev_trsase/Diguanyl_cyclase"/>
</dbReference>
<evidence type="ECO:0000256" key="5">
    <source>
        <dbReference type="ARBA" id="ARBA00022918"/>
    </source>
</evidence>
<dbReference type="SUPFAM" id="SSF56672">
    <property type="entry name" value="DNA/RNA polymerases"/>
    <property type="match status" value="1"/>
</dbReference>
<sequence>MPQNVHELKSFLGLCAYYRRFVKGFSVIARPLHRLTENKQKFLWLEECEKSFNNLKEALISAPILSYPDPEKQFILDTDASNERVEAMLSQEIDGHERVIEYWSKCLSKPERNYYVTRNELPAVVKAVENFHSYFYVRKFLLRTDPASLAWMLNFKNTEGQITRRIQKLQE</sequence>
<evidence type="ECO:0000256" key="2">
    <source>
        <dbReference type="ARBA" id="ARBA00022695"/>
    </source>
</evidence>
<keyword evidence="2" id="KW-0548">Nucleotidyltransferase</keyword>
<dbReference type="OrthoDB" id="117296at2759"/>
<keyword evidence="6" id="KW-0511">Multifunctional enzyme</keyword>
<name>A0A4Y2TW70_ARAVE</name>
<dbReference type="GO" id="GO:0004519">
    <property type="term" value="F:endonuclease activity"/>
    <property type="evidence" value="ECO:0007669"/>
    <property type="project" value="UniProtKB-KW"/>
</dbReference>
<dbReference type="FunFam" id="3.30.70.270:FF:000020">
    <property type="entry name" value="Transposon Tf2-6 polyprotein-like Protein"/>
    <property type="match status" value="1"/>
</dbReference>
<dbReference type="AlphaFoldDB" id="A0A4Y2TW70"/>
<dbReference type="EC" id="2.7.7.49" evidence="1"/>
<evidence type="ECO:0000259" key="7">
    <source>
        <dbReference type="Pfam" id="PF17919"/>
    </source>
</evidence>
<dbReference type="FunFam" id="3.10.20.370:FF:000001">
    <property type="entry name" value="Retrovirus-related Pol polyprotein from transposon 17.6-like protein"/>
    <property type="match status" value="1"/>
</dbReference>
<keyword evidence="3" id="KW-0540">Nuclease</keyword>
<dbReference type="PANTHER" id="PTHR37984">
    <property type="entry name" value="PROTEIN CBG26694"/>
    <property type="match status" value="1"/>
</dbReference>
<dbReference type="PANTHER" id="PTHR37984:SF5">
    <property type="entry name" value="PROTEIN NYNRIN-LIKE"/>
    <property type="match status" value="1"/>
</dbReference>
<dbReference type="GO" id="GO:0003964">
    <property type="term" value="F:RNA-directed DNA polymerase activity"/>
    <property type="evidence" value="ECO:0007669"/>
    <property type="project" value="UniProtKB-KW"/>
</dbReference>
<evidence type="ECO:0000313" key="9">
    <source>
        <dbReference type="Proteomes" id="UP000499080"/>
    </source>
</evidence>
<reference evidence="8 9" key="1">
    <citation type="journal article" date="2019" name="Sci. Rep.">
        <title>Orb-weaving spider Araneus ventricosus genome elucidates the spidroin gene catalogue.</title>
        <authorList>
            <person name="Kono N."/>
            <person name="Nakamura H."/>
            <person name="Ohtoshi R."/>
            <person name="Moran D.A.P."/>
            <person name="Shinohara A."/>
            <person name="Yoshida Y."/>
            <person name="Fujiwara M."/>
            <person name="Mori M."/>
            <person name="Tomita M."/>
            <person name="Arakawa K."/>
        </authorList>
    </citation>
    <scope>NUCLEOTIDE SEQUENCE [LARGE SCALE GENOMIC DNA]</scope>
</reference>
<dbReference type="Proteomes" id="UP000499080">
    <property type="component" value="Unassembled WGS sequence"/>
</dbReference>
<evidence type="ECO:0000256" key="6">
    <source>
        <dbReference type="ARBA" id="ARBA00023268"/>
    </source>
</evidence>
<protein>
    <recommendedName>
        <fullName evidence="1">RNA-directed DNA polymerase</fullName>
        <ecNumber evidence="1">2.7.7.49</ecNumber>
    </recommendedName>
</protein>
<dbReference type="Gene3D" id="3.30.70.270">
    <property type="match status" value="1"/>
</dbReference>
<evidence type="ECO:0000256" key="1">
    <source>
        <dbReference type="ARBA" id="ARBA00012493"/>
    </source>
</evidence>
<evidence type="ECO:0000313" key="8">
    <source>
        <dbReference type="EMBL" id="GBO04818.1"/>
    </source>
</evidence>
<dbReference type="InterPro" id="IPR041577">
    <property type="entry name" value="RT_RNaseH_2"/>
</dbReference>
<keyword evidence="4" id="KW-0255">Endonuclease</keyword>
<dbReference type="InterPro" id="IPR050951">
    <property type="entry name" value="Retrovirus_Pol_polyprotein"/>
</dbReference>
<accession>A0A4Y2TW70</accession>
<evidence type="ECO:0000256" key="3">
    <source>
        <dbReference type="ARBA" id="ARBA00022722"/>
    </source>
</evidence>
<keyword evidence="2" id="KW-0808">Transferase</keyword>
<proteinExistence type="predicted"/>
<dbReference type="Pfam" id="PF17919">
    <property type="entry name" value="RT_RNaseH_2"/>
    <property type="match status" value="1"/>
</dbReference>
<evidence type="ECO:0000256" key="4">
    <source>
        <dbReference type="ARBA" id="ARBA00022759"/>
    </source>
</evidence>
<feature type="domain" description="Reverse transcriptase/retrotransposon-derived protein RNase H-like" evidence="7">
    <location>
        <begin position="44"/>
        <end position="141"/>
    </location>
</feature>
<gene>
    <name evidence="8" type="primary">POL_437</name>
    <name evidence="8" type="ORF">AVEN_236547_1</name>
</gene>
<dbReference type="InterPro" id="IPR043502">
    <property type="entry name" value="DNA/RNA_pol_sf"/>
</dbReference>
<keyword evidence="5" id="KW-0695">RNA-directed DNA polymerase</keyword>
<keyword evidence="9" id="KW-1185">Reference proteome</keyword>
<comment type="caution">
    <text evidence="8">The sequence shown here is derived from an EMBL/GenBank/DDBJ whole genome shotgun (WGS) entry which is preliminary data.</text>
</comment>
<dbReference type="EMBL" id="BGPR01031625">
    <property type="protein sequence ID" value="GBO04818.1"/>
    <property type="molecule type" value="Genomic_DNA"/>
</dbReference>
<organism evidence="8 9">
    <name type="scientific">Araneus ventricosus</name>
    <name type="common">Orbweaver spider</name>
    <name type="synonym">Epeira ventricosa</name>
    <dbReference type="NCBI Taxonomy" id="182803"/>
    <lineage>
        <taxon>Eukaryota</taxon>
        <taxon>Metazoa</taxon>
        <taxon>Ecdysozoa</taxon>
        <taxon>Arthropoda</taxon>
        <taxon>Chelicerata</taxon>
        <taxon>Arachnida</taxon>
        <taxon>Araneae</taxon>
        <taxon>Araneomorphae</taxon>
        <taxon>Entelegynae</taxon>
        <taxon>Araneoidea</taxon>
        <taxon>Araneidae</taxon>
        <taxon>Araneus</taxon>
    </lineage>
</organism>